<feature type="region of interest" description="Disordered" evidence="3">
    <location>
        <begin position="61"/>
        <end position="82"/>
    </location>
</feature>
<evidence type="ECO:0000256" key="3">
    <source>
        <dbReference type="SAM" id="MobiDB-lite"/>
    </source>
</evidence>
<dbReference type="InterPro" id="IPR002885">
    <property type="entry name" value="PPR_rpt"/>
</dbReference>
<name>A0A5N7CKF6_PETAA</name>
<dbReference type="PROSITE" id="PS51375">
    <property type="entry name" value="PPR"/>
    <property type="match status" value="1"/>
</dbReference>
<dbReference type="Proteomes" id="UP000326877">
    <property type="component" value="Unassembled WGS sequence"/>
</dbReference>
<dbReference type="Pfam" id="PF13041">
    <property type="entry name" value="PPR_2"/>
    <property type="match status" value="1"/>
</dbReference>
<dbReference type="EMBL" id="ML735226">
    <property type="protein sequence ID" value="KAE8393963.1"/>
    <property type="molecule type" value="Genomic_DNA"/>
</dbReference>
<protein>
    <recommendedName>
        <fullName evidence="5">Pentatricopeptide repeat protein</fullName>
    </recommendedName>
</protein>
<gene>
    <name evidence="4" type="ORF">BDV23DRAFT_22514</name>
</gene>
<reference evidence="4" key="1">
    <citation type="submission" date="2019-04" db="EMBL/GenBank/DDBJ databases">
        <title>Friends and foes A comparative genomics studyof 23 Aspergillus species from section Flavi.</title>
        <authorList>
            <consortium name="DOE Joint Genome Institute"/>
            <person name="Kjaerbolling I."/>
            <person name="Vesth T."/>
            <person name="Frisvad J.C."/>
            <person name="Nybo J.L."/>
            <person name="Theobald S."/>
            <person name="Kildgaard S."/>
            <person name="Isbrandt T."/>
            <person name="Kuo A."/>
            <person name="Sato A."/>
            <person name="Lyhne E.K."/>
            <person name="Kogle M.E."/>
            <person name="Wiebenga A."/>
            <person name="Kun R.S."/>
            <person name="Lubbers R.J."/>
            <person name="Makela M.R."/>
            <person name="Barry K."/>
            <person name="Chovatia M."/>
            <person name="Clum A."/>
            <person name="Daum C."/>
            <person name="Haridas S."/>
            <person name="He G."/>
            <person name="LaButti K."/>
            <person name="Lipzen A."/>
            <person name="Mondo S."/>
            <person name="Riley R."/>
            <person name="Salamov A."/>
            <person name="Simmons B.A."/>
            <person name="Magnuson J.K."/>
            <person name="Henrissat B."/>
            <person name="Mortensen U.H."/>
            <person name="Larsen T.O."/>
            <person name="Devries R.P."/>
            <person name="Grigoriev I.V."/>
            <person name="Machida M."/>
            <person name="Baker S.E."/>
            <person name="Andersen M.R."/>
        </authorList>
    </citation>
    <scope>NUCLEOTIDE SEQUENCE [LARGE SCALE GENOMIC DNA]</scope>
    <source>
        <strain evidence="4">IBT 14317</strain>
    </source>
</reference>
<feature type="compositionally biased region" description="Polar residues" evidence="3">
    <location>
        <begin position="64"/>
        <end position="81"/>
    </location>
</feature>
<feature type="repeat" description="PPR" evidence="2">
    <location>
        <begin position="702"/>
        <end position="736"/>
    </location>
</feature>
<organism evidence="4">
    <name type="scientific">Petromyces alliaceus</name>
    <name type="common">Aspergillus alliaceus</name>
    <dbReference type="NCBI Taxonomy" id="209559"/>
    <lineage>
        <taxon>Eukaryota</taxon>
        <taxon>Fungi</taxon>
        <taxon>Dikarya</taxon>
        <taxon>Ascomycota</taxon>
        <taxon>Pezizomycotina</taxon>
        <taxon>Eurotiomycetes</taxon>
        <taxon>Eurotiomycetidae</taxon>
        <taxon>Eurotiales</taxon>
        <taxon>Aspergillaceae</taxon>
        <taxon>Aspergillus</taxon>
        <taxon>Aspergillus subgen. Circumdati</taxon>
    </lineage>
</organism>
<dbReference type="AlphaFoldDB" id="A0A5N7CKF6"/>
<evidence type="ECO:0008006" key="5">
    <source>
        <dbReference type="Google" id="ProtNLM"/>
    </source>
</evidence>
<keyword evidence="1" id="KW-0677">Repeat</keyword>
<evidence type="ECO:0000313" key="4">
    <source>
        <dbReference type="EMBL" id="KAE8393963.1"/>
    </source>
</evidence>
<accession>A0A5N7CKF6</accession>
<evidence type="ECO:0000256" key="2">
    <source>
        <dbReference type="PROSITE-ProRule" id="PRU00708"/>
    </source>
</evidence>
<dbReference type="PANTHER" id="PTHR47941">
    <property type="entry name" value="PENTATRICOPEPTIDE REPEAT-CONTAINING PROTEIN 3, MITOCHONDRIAL"/>
    <property type="match status" value="1"/>
</dbReference>
<proteinExistence type="predicted"/>
<dbReference type="OrthoDB" id="185373at2759"/>
<evidence type="ECO:0000256" key="1">
    <source>
        <dbReference type="ARBA" id="ARBA00022737"/>
    </source>
</evidence>
<dbReference type="InterPro" id="IPR011990">
    <property type="entry name" value="TPR-like_helical_dom_sf"/>
</dbReference>
<sequence length="806" mass="92991">MSFCPHHLLRSRFSAGLPCRVPHYRLRLGHWYRRTANLPAARHVTNYVSRSNITQPCAYDTVGNDLNTPSSQPASSPVSIQETRDNHIEDQPQGLQDVADSSLAQIYQSDITGDSDPYDILLPPVSTSLNDMRPVNREYKSTFRTPSLVNGQIKYKYSTRYVSQETFDFMESMRLRSLHYDREEIHAWKLACAKLYQAVLNNTDVQEFPPSLMLNDDDLNLLEKIKTDCQGSFRGVWEVLDKPAKASHWKRLSLWLLQNSPDLALEFLLVTCQSADMPLFVMVSECFLFLDKLHGGKLQHWKKGDHTYVSLLLSCLDPSSWPVLNLYQKGVRLYLRKAGLDEVYYAWATVGRRKNYIVSETLLCFMRRFTEFGDVPKSLDALEQVRNREQENFLMHSIGVMRHCCKLLLLDSVRDTPDGRNFYILPKLLNMGVRPDRDMMNIVLSNAFKTGDPQVGFDMFRFMKRQSFEPDSFTYLTLLSDAVARGDRERVQSLIQDIRTRNLEKNQFIASKIFHAHFTFNAKHHDPDDDPSGVFYSLLDMYNQLYDITPLKDLSIIPPEYTPPPGGDNAQPSIIALYLMVATYLRCQKRISHTQRVYTKFRALVSQAHPVIAPLASTDHTYNEFLVAFRDDPRGLRPAVRLVEDMLHSSNEEEELEDGTLVHAKPSVRTWTILMSAFTFNKQPLAAEKVRDMMVKHGVEYNKVTWNTIINTYANAQNIPEVAKSIKAMEDQGYSMDSYTMKCLRYLQDPERLWIAVEELDKVTDARHDMVTSLGQRPLEENELDEDELLLEQGLRRLCEKKESTR</sequence>
<dbReference type="Gene3D" id="1.25.40.10">
    <property type="entry name" value="Tetratricopeptide repeat domain"/>
    <property type="match status" value="2"/>
</dbReference>